<accession>A0A7G9GFP1</accession>
<protein>
    <recommendedName>
        <fullName evidence="2 6">Imidazoleglycerol-phosphate dehydratase</fullName>
        <shortName evidence="6">IGPD</shortName>
        <ecNumber evidence="6">4.2.1.19</ecNumber>
    </recommendedName>
</protein>
<evidence type="ECO:0000256" key="5">
    <source>
        <dbReference type="ARBA" id="ARBA00023239"/>
    </source>
</evidence>
<dbReference type="FunFam" id="3.30.230.40:FF:000001">
    <property type="entry name" value="Imidazoleglycerol-phosphate dehydratase HisB"/>
    <property type="match status" value="1"/>
</dbReference>
<dbReference type="FunFam" id="3.30.230.40:FF:000003">
    <property type="entry name" value="Imidazoleglycerol-phosphate dehydratase HisB"/>
    <property type="match status" value="1"/>
</dbReference>
<dbReference type="HAMAP" id="MF_00076">
    <property type="entry name" value="HisB"/>
    <property type="match status" value="1"/>
</dbReference>
<comment type="subcellular location">
    <subcellularLocation>
        <location evidence="6">Cytoplasm</location>
    </subcellularLocation>
</comment>
<evidence type="ECO:0000313" key="7">
    <source>
        <dbReference type="EMBL" id="QNM09623.1"/>
    </source>
</evidence>
<evidence type="ECO:0000313" key="8">
    <source>
        <dbReference type="Proteomes" id="UP000515860"/>
    </source>
</evidence>
<name>A0A7G9GFP1_9FIRM</name>
<dbReference type="InterPro" id="IPR020565">
    <property type="entry name" value="ImidazoleglycerP_deHydtase_CS"/>
</dbReference>
<reference evidence="7 8" key="1">
    <citation type="submission" date="2020-08" db="EMBL/GenBank/DDBJ databases">
        <authorList>
            <person name="Liu C."/>
            <person name="Sun Q."/>
        </authorList>
    </citation>
    <scope>NUCLEOTIDE SEQUENCE [LARGE SCALE GENOMIC DNA]</scope>
    <source>
        <strain evidence="7 8">NSJ-29</strain>
    </source>
</reference>
<gene>
    <name evidence="6 7" type="primary">hisB</name>
    <name evidence="7" type="ORF">H9Q79_04850</name>
</gene>
<dbReference type="NCBIfam" id="NF002114">
    <property type="entry name" value="PRK00951.2-4"/>
    <property type="match status" value="1"/>
</dbReference>
<dbReference type="Gene3D" id="3.30.230.40">
    <property type="entry name" value="Imidazole glycerol phosphate dehydratase, domain 1"/>
    <property type="match status" value="2"/>
</dbReference>
<dbReference type="PROSITE" id="PS00954">
    <property type="entry name" value="IGP_DEHYDRATASE_1"/>
    <property type="match status" value="1"/>
</dbReference>
<evidence type="ECO:0000256" key="3">
    <source>
        <dbReference type="ARBA" id="ARBA00022605"/>
    </source>
</evidence>
<dbReference type="GO" id="GO:0000105">
    <property type="term" value="P:L-histidine biosynthetic process"/>
    <property type="evidence" value="ECO:0007669"/>
    <property type="project" value="UniProtKB-UniRule"/>
</dbReference>
<dbReference type="GO" id="GO:0004424">
    <property type="term" value="F:imidazoleglycerol-phosphate dehydratase activity"/>
    <property type="evidence" value="ECO:0007669"/>
    <property type="project" value="UniProtKB-UniRule"/>
</dbReference>
<dbReference type="InterPro" id="IPR020568">
    <property type="entry name" value="Ribosomal_Su5_D2-typ_SF"/>
</dbReference>
<dbReference type="EMBL" id="CP060635">
    <property type="protein sequence ID" value="QNM09623.1"/>
    <property type="molecule type" value="Genomic_DNA"/>
</dbReference>
<dbReference type="NCBIfam" id="NF002111">
    <property type="entry name" value="PRK00951.2-1"/>
    <property type="match status" value="1"/>
</dbReference>
<evidence type="ECO:0000256" key="4">
    <source>
        <dbReference type="ARBA" id="ARBA00023102"/>
    </source>
</evidence>
<dbReference type="GO" id="GO:0005737">
    <property type="term" value="C:cytoplasm"/>
    <property type="evidence" value="ECO:0007669"/>
    <property type="project" value="UniProtKB-SubCell"/>
</dbReference>
<evidence type="ECO:0000256" key="2">
    <source>
        <dbReference type="ARBA" id="ARBA00016664"/>
    </source>
</evidence>
<dbReference type="InterPro" id="IPR000807">
    <property type="entry name" value="ImidazoleglycerolP_deHydtase"/>
</dbReference>
<keyword evidence="8" id="KW-1185">Reference proteome</keyword>
<keyword evidence="5 6" id="KW-0456">Lyase</keyword>
<dbReference type="Pfam" id="PF00475">
    <property type="entry name" value="IGPD"/>
    <property type="match status" value="1"/>
</dbReference>
<dbReference type="EC" id="4.2.1.19" evidence="6"/>
<evidence type="ECO:0000256" key="1">
    <source>
        <dbReference type="ARBA" id="ARBA00005047"/>
    </source>
</evidence>
<keyword evidence="6" id="KW-0963">Cytoplasm</keyword>
<dbReference type="InterPro" id="IPR038494">
    <property type="entry name" value="IGPD_sf"/>
</dbReference>
<dbReference type="Proteomes" id="UP000515860">
    <property type="component" value="Chromosome"/>
</dbReference>
<sequence>MTERIARETRSTRETDISLELCLDGSGSYEAETGIGFFDHMLSGFARHGLFDLKVKVKGDLEVDDHHTIEDTGIVLGTAIRHALGDKRGIRRYGSSILPMDECLVMTAIDLGGRPYFVFDGAFTSEKVGDMGTEMIREFFYAVSYSCGMNLHMRILQPGNNHHMAEALFKSFAKSLDEATAFDPRITDVLSTKGSL</sequence>
<comment type="pathway">
    <text evidence="1 6">Amino-acid biosynthesis; L-histidine biosynthesis; L-histidine from 5-phospho-alpha-D-ribose 1-diphosphate: step 6/9.</text>
</comment>
<dbReference type="PANTHER" id="PTHR23133:SF2">
    <property type="entry name" value="IMIDAZOLEGLYCEROL-PHOSPHATE DEHYDRATASE"/>
    <property type="match status" value="1"/>
</dbReference>
<dbReference type="RefSeq" id="WP_249329299.1">
    <property type="nucleotide sequence ID" value="NZ_CP060635.1"/>
</dbReference>
<dbReference type="PANTHER" id="PTHR23133">
    <property type="entry name" value="IMIDAZOLEGLYCEROL-PHOSPHATE DEHYDRATASE HIS7"/>
    <property type="match status" value="1"/>
</dbReference>
<keyword evidence="4 6" id="KW-0368">Histidine biosynthesis</keyword>
<proteinExistence type="inferred from homology"/>
<evidence type="ECO:0000256" key="6">
    <source>
        <dbReference type="HAMAP-Rule" id="MF_00076"/>
    </source>
</evidence>
<comment type="catalytic activity">
    <reaction evidence="6">
        <text>D-erythro-1-(imidazol-4-yl)glycerol 3-phosphate = 3-(imidazol-4-yl)-2-oxopropyl phosphate + H2O</text>
        <dbReference type="Rhea" id="RHEA:11040"/>
        <dbReference type="ChEBI" id="CHEBI:15377"/>
        <dbReference type="ChEBI" id="CHEBI:57766"/>
        <dbReference type="ChEBI" id="CHEBI:58278"/>
        <dbReference type="EC" id="4.2.1.19"/>
    </reaction>
</comment>
<dbReference type="AlphaFoldDB" id="A0A7G9GFP1"/>
<dbReference type="CDD" id="cd07914">
    <property type="entry name" value="IGPD"/>
    <property type="match status" value="1"/>
</dbReference>
<comment type="similarity">
    <text evidence="6">Belongs to the imidazoleglycerol-phosphate dehydratase family.</text>
</comment>
<dbReference type="KEGG" id="whj:H9Q79_04850"/>
<dbReference type="SUPFAM" id="SSF54211">
    <property type="entry name" value="Ribosomal protein S5 domain 2-like"/>
    <property type="match status" value="2"/>
</dbReference>
<dbReference type="UniPathway" id="UPA00031">
    <property type="reaction ID" value="UER00011"/>
</dbReference>
<keyword evidence="3 6" id="KW-0028">Amino-acid biosynthesis</keyword>
<organism evidence="7 8">
    <name type="scientific">Wansuia hejianensis</name>
    <dbReference type="NCBI Taxonomy" id="2763667"/>
    <lineage>
        <taxon>Bacteria</taxon>
        <taxon>Bacillati</taxon>
        <taxon>Bacillota</taxon>
        <taxon>Clostridia</taxon>
        <taxon>Lachnospirales</taxon>
        <taxon>Lachnospiraceae</taxon>
        <taxon>Wansuia</taxon>
    </lineage>
</organism>